<dbReference type="EMBL" id="CP048685">
    <property type="protein sequence ID" value="QPJ60808.1"/>
    <property type="molecule type" value="Genomic_DNA"/>
</dbReference>
<reference evidence="2 3" key="1">
    <citation type="submission" date="2020-02" db="EMBL/GenBank/DDBJ databases">
        <title>Genomic and physiological characterization of two novel Nitrospinaceae genera.</title>
        <authorList>
            <person name="Mueller A.J."/>
            <person name="Jung M.-Y."/>
            <person name="Strachan C.R."/>
            <person name="Herbold C.W."/>
            <person name="Kirkegaard R.H."/>
            <person name="Daims H."/>
        </authorList>
    </citation>
    <scope>NUCLEOTIDE SEQUENCE [LARGE SCALE GENOMIC DNA]</scope>
    <source>
        <strain evidence="2">EB</strain>
    </source>
</reference>
<evidence type="ECO:0000313" key="2">
    <source>
        <dbReference type="EMBL" id="QPJ60808.1"/>
    </source>
</evidence>
<feature type="transmembrane region" description="Helical" evidence="1">
    <location>
        <begin position="6"/>
        <end position="29"/>
    </location>
</feature>
<dbReference type="AlphaFoldDB" id="A0A7T0BTU4"/>
<sequence length="160" mass="17975">MGNAIIIFVHVMGAAVAIGAGALALFVLLPQARLREKDSTPDETSLTYLLMDRLAPTMFTAILVLVFSGIYYLMENYTDQVNLREGYYNVLGVKLIFVLPAFFFSAYQTFMLKPDISNIDLQPERRKRIPEVLKKMETTGKVAFAAVCLAVFMGIYLARY</sequence>
<keyword evidence="1" id="KW-1133">Transmembrane helix</keyword>
<feature type="transmembrane region" description="Helical" evidence="1">
    <location>
        <begin position="54"/>
        <end position="74"/>
    </location>
</feature>
<protein>
    <recommendedName>
        <fullName evidence="4">Copper resistance protein D domain-containing protein</fullName>
    </recommendedName>
</protein>
<name>A0A7T0BTU4_9BACT</name>
<keyword evidence="1" id="KW-0472">Membrane</keyword>
<feature type="transmembrane region" description="Helical" evidence="1">
    <location>
        <begin position="142"/>
        <end position="158"/>
    </location>
</feature>
<evidence type="ECO:0008006" key="4">
    <source>
        <dbReference type="Google" id="ProtNLM"/>
    </source>
</evidence>
<dbReference type="Proteomes" id="UP000594688">
    <property type="component" value="Chromosome"/>
</dbReference>
<evidence type="ECO:0000256" key="1">
    <source>
        <dbReference type="SAM" id="Phobius"/>
    </source>
</evidence>
<feature type="transmembrane region" description="Helical" evidence="1">
    <location>
        <begin position="86"/>
        <end position="107"/>
    </location>
</feature>
<accession>A0A7T0BTU4</accession>
<evidence type="ECO:0000313" key="3">
    <source>
        <dbReference type="Proteomes" id="UP000594688"/>
    </source>
</evidence>
<keyword evidence="1" id="KW-0812">Transmembrane</keyword>
<proteinExistence type="predicted"/>
<organism evidence="2 3">
    <name type="scientific">Candidatus Nitronauta litoralis</name>
    <dbReference type="NCBI Taxonomy" id="2705533"/>
    <lineage>
        <taxon>Bacteria</taxon>
        <taxon>Pseudomonadati</taxon>
        <taxon>Nitrospinota/Tectimicrobiota group</taxon>
        <taxon>Nitrospinota</taxon>
        <taxon>Nitrospinia</taxon>
        <taxon>Nitrospinales</taxon>
        <taxon>Nitrospinaceae</taxon>
        <taxon>Candidatus Nitronauta</taxon>
    </lineage>
</organism>
<dbReference type="KEGG" id="nli:G3M70_02455"/>
<gene>
    <name evidence="2" type="ORF">G3M70_02455</name>
</gene>